<keyword evidence="1" id="KW-0472">Membrane</keyword>
<evidence type="ECO:0000313" key="2">
    <source>
        <dbReference type="EMBL" id="SHG21901.1"/>
    </source>
</evidence>
<evidence type="ECO:0000256" key="1">
    <source>
        <dbReference type="SAM" id="Phobius"/>
    </source>
</evidence>
<feature type="transmembrane region" description="Helical" evidence="1">
    <location>
        <begin position="20"/>
        <end position="38"/>
    </location>
</feature>
<dbReference type="RefSeq" id="WP_276328838.1">
    <property type="nucleotide sequence ID" value="NZ_LT670818.1"/>
</dbReference>
<accession>A0A1M5I0T8</accession>
<protein>
    <submittedName>
        <fullName evidence="2">Uncharacterized protein</fullName>
    </submittedName>
</protein>
<evidence type="ECO:0000313" key="3">
    <source>
        <dbReference type="Proteomes" id="UP000190675"/>
    </source>
</evidence>
<keyword evidence="1" id="KW-1133">Transmembrane helix</keyword>
<reference evidence="2 3" key="1">
    <citation type="submission" date="2016-11" db="EMBL/GenBank/DDBJ databases">
        <authorList>
            <person name="Jaros S."/>
            <person name="Januszkiewicz K."/>
            <person name="Wedrychowicz H."/>
        </authorList>
    </citation>
    <scope>NUCLEOTIDE SEQUENCE [LARGE SCALE GENOMIC DNA]</scope>
    <source>
        <strain evidence="2 3">GAS242</strain>
    </source>
</reference>
<dbReference type="Proteomes" id="UP000190675">
    <property type="component" value="Chromosome I"/>
</dbReference>
<proteinExistence type="predicted"/>
<name>A0A1M5I0T8_9BRAD</name>
<gene>
    <name evidence="2" type="ORF">SAMN05444169_1201</name>
</gene>
<organism evidence="2 3">
    <name type="scientific">Bradyrhizobium erythrophlei</name>
    <dbReference type="NCBI Taxonomy" id="1437360"/>
    <lineage>
        <taxon>Bacteria</taxon>
        <taxon>Pseudomonadati</taxon>
        <taxon>Pseudomonadota</taxon>
        <taxon>Alphaproteobacteria</taxon>
        <taxon>Hyphomicrobiales</taxon>
        <taxon>Nitrobacteraceae</taxon>
        <taxon>Bradyrhizobium</taxon>
    </lineage>
</organism>
<keyword evidence="1" id="KW-0812">Transmembrane</keyword>
<dbReference type="EMBL" id="LT670818">
    <property type="protein sequence ID" value="SHG21901.1"/>
    <property type="molecule type" value="Genomic_DNA"/>
</dbReference>
<sequence>MRNRLQVSFWGLRLDAQGIVAIAAALLIVLVFALLLALRF</sequence>
<dbReference type="AlphaFoldDB" id="A0A1M5I0T8"/>